<dbReference type="AlphaFoldDB" id="A0A2T3M3Z4"/>
<organism evidence="1 2">
    <name type="scientific">Photobacterium leiognathi</name>
    <dbReference type="NCBI Taxonomy" id="553611"/>
    <lineage>
        <taxon>Bacteria</taxon>
        <taxon>Pseudomonadati</taxon>
        <taxon>Pseudomonadota</taxon>
        <taxon>Gammaproteobacteria</taxon>
        <taxon>Vibrionales</taxon>
        <taxon>Vibrionaceae</taxon>
        <taxon>Photobacterium</taxon>
    </lineage>
</organism>
<comment type="caution">
    <text evidence="1">The sequence shown here is derived from an EMBL/GenBank/DDBJ whole genome shotgun (WGS) entry which is preliminary data.</text>
</comment>
<protein>
    <submittedName>
        <fullName evidence="1">Uncharacterized protein</fullName>
    </submittedName>
</protein>
<feature type="non-terminal residue" evidence="1">
    <location>
        <position position="200"/>
    </location>
</feature>
<dbReference type="Proteomes" id="UP000240410">
    <property type="component" value="Unassembled WGS sequence"/>
</dbReference>
<dbReference type="EMBL" id="PYOJ01000105">
    <property type="protein sequence ID" value="PSV83177.1"/>
    <property type="molecule type" value="Genomic_DNA"/>
</dbReference>
<name>A0A2T3M3Z4_PHOLE</name>
<gene>
    <name evidence="1" type="ORF">CTM89_21390</name>
</gene>
<reference evidence="1 2" key="1">
    <citation type="submission" date="2018-03" db="EMBL/GenBank/DDBJ databases">
        <title>Whole genome sequencing of Histamine producing bacteria.</title>
        <authorList>
            <person name="Butler K."/>
        </authorList>
    </citation>
    <scope>NUCLEOTIDE SEQUENCE [LARGE SCALE GENOMIC DNA]</scope>
    <source>
        <strain evidence="1 2">ATCC 33979</strain>
    </source>
</reference>
<accession>A0A2T3M3Z4</accession>
<sequence>MVIRFAPSRKAVSAGVLDANTLVDSSARNRFTVSYQLNVNGTITDVTGSNIDLTNVTGRAVLITILTDNLNPNRVLRDRTVLTIDDNAETLALTLSDVDASGTHTLSRNTTASFLRNLTPKIITISGNTLTVREDGVARIEMRKGMNSHVAVFEVRTPRNAPNISWAYDSVNTEAVATSSDVAGWALEYDGNSYAMSDET</sequence>
<proteinExistence type="predicted"/>
<evidence type="ECO:0000313" key="1">
    <source>
        <dbReference type="EMBL" id="PSV83177.1"/>
    </source>
</evidence>
<evidence type="ECO:0000313" key="2">
    <source>
        <dbReference type="Proteomes" id="UP000240410"/>
    </source>
</evidence>